<gene>
    <name evidence="4" type="ORF">SAY87_020645</name>
</gene>
<dbReference type="PROSITE" id="PS51375">
    <property type="entry name" value="PPR"/>
    <property type="match status" value="8"/>
</dbReference>
<dbReference type="InterPro" id="IPR002885">
    <property type="entry name" value="PPR_rpt"/>
</dbReference>
<dbReference type="InterPro" id="IPR011990">
    <property type="entry name" value="TPR-like_helical_dom_sf"/>
</dbReference>
<feature type="repeat" description="PPR" evidence="3">
    <location>
        <begin position="521"/>
        <end position="555"/>
    </location>
</feature>
<dbReference type="AlphaFoldDB" id="A0AAN7PMW1"/>
<feature type="repeat" description="PPR" evidence="3">
    <location>
        <begin position="351"/>
        <end position="385"/>
    </location>
</feature>
<feature type="repeat" description="PPR" evidence="3">
    <location>
        <begin position="457"/>
        <end position="491"/>
    </location>
</feature>
<feature type="repeat" description="PPR" evidence="3">
    <location>
        <begin position="386"/>
        <end position="421"/>
    </location>
</feature>
<evidence type="ECO:0000256" key="3">
    <source>
        <dbReference type="PROSITE-ProRule" id="PRU00708"/>
    </source>
</evidence>
<dbReference type="PANTHER" id="PTHR47932:SF44">
    <property type="entry name" value="MIOREX COMPLEX COMPONENT 1"/>
    <property type="match status" value="1"/>
</dbReference>
<evidence type="ECO:0008006" key="6">
    <source>
        <dbReference type="Google" id="ProtNLM"/>
    </source>
</evidence>
<feature type="repeat" description="PPR" evidence="3">
    <location>
        <begin position="281"/>
        <end position="315"/>
    </location>
</feature>
<keyword evidence="2" id="KW-0677">Repeat</keyword>
<evidence type="ECO:0000256" key="2">
    <source>
        <dbReference type="ARBA" id="ARBA00022737"/>
    </source>
</evidence>
<comment type="similarity">
    <text evidence="1">Belongs to the PPR family. P subfamily.</text>
</comment>
<name>A0AAN7PMW1_9MYRT</name>
<accession>A0AAN7PMW1</accession>
<proteinExistence type="inferred from homology"/>
<dbReference type="Pfam" id="PF13041">
    <property type="entry name" value="PPR_2"/>
    <property type="match status" value="4"/>
</dbReference>
<feature type="repeat" description="PPR" evidence="3">
    <location>
        <begin position="175"/>
        <end position="209"/>
    </location>
</feature>
<evidence type="ECO:0000256" key="1">
    <source>
        <dbReference type="ARBA" id="ARBA00007626"/>
    </source>
</evidence>
<feature type="repeat" description="PPR" evidence="3">
    <location>
        <begin position="422"/>
        <end position="456"/>
    </location>
</feature>
<dbReference type="PANTHER" id="PTHR47932">
    <property type="entry name" value="ATPASE EXPRESSION PROTEIN 3"/>
    <property type="match status" value="1"/>
</dbReference>
<dbReference type="EMBL" id="JAXIOK010000016">
    <property type="protein sequence ID" value="KAK4751847.1"/>
    <property type="molecule type" value="Genomic_DNA"/>
</dbReference>
<dbReference type="Gene3D" id="1.25.40.10">
    <property type="entry name" value="Tetratricopeptide repeat domain"/>
    <property type="match status" value="5"/>
</dbReference>
<comment type="caution">
    <text evidence="4">The sequence shown here is derived from an EMBL/GenBank/DDBJ whole genome shotgun (WGS) entry which is preliminary data.</text>
</comment>
<keyword evidence="5" id="KW-1185">Reference proteome</keyword>
<protein>
    <recommendedName>
        <fullName evidence="6">Pentatricopeptide repeat-containing protein</fullName>
    </recommendedName>
</protein>
<dbReference type="NCBIfam" id="TIGR00756">
    <property type="entry name" value="PPR"/>
    <property type="match status" value="5"/>
</dbReference>
<organism evidence="4 5">
    <name type="scientific">Trapa incisa</name>
    <dbReference type="NCBI Taxonomy" id="236973"/>
    <lineage>
        <taxon>Eukaryota</taxon>
        <taxon>Viridiplantae</taxon>
        <taxon>Streptophyta</taxon>
        <taxon>Embryophyta</taxon>
        <taxon>Tracheophyta</taxon>
        <taxon>Spermatophyta</taxon>
        <taxon>Magnoliopsida</taxon>
        <taxon>eudicotyledons</taxon>
        <taxon>Gunneridae</taxon>
        <taxon>Pentapetalae</taxon>
        <taxon>rosids</taxon>
        <taxon>malvids</taxon>
        <taxon>Myrtales</taxon>
        <taxon>Lythraceae</taxon>
        <taxon>Trapa</taxon>
    </lineage>
</organism>
<sequence length="570" mass="63752">MAESLKNANLLGGSTIWSPWRILSSHHRCCFLSSVGSSRLSEVFHTVYVIPFTKLRLPCLSSQSMVSSALVKSVGGNSVELGSIYNELEDNRVILKESQMSETKFAPLRDTEGRDVDSVSAAHRELGVSKSGIHFLEETDGEVLSQRILLLSRTNKVRSAFELYSSMELSGLYPNRHACNSLLSCLLRQGLLDDALGVFKTMLAKGATTGHSYSLILKGVAEVEGYHSSLKLFLELEKEGSDDIFDIVVYNTMISICGRIDDWMQCEKLWGSMKENGHKGTEITYSLLISIFVRCSQNELALQAYQEMVQGGLRPGSDVQQAVIRASVKEGKWEWALNVFDTMLGYDQRPNLVTCNALLNSIGKVGEVGQAFKFYGIMKSLGLEPDGFTLNALIGALYRADRPADALRLFDSILREKGFHPNLHHYNTALISCSKLGSWDRAIQYLWHMETSGLSIPAASYNLVISTCESARKPKVALQVYWHMINKQCNPDTFTYISIIRSCIWGSLWDEVEEILKVVPDVSLYNTAIQGMCLRGKTNLAKTLYRKMRDKGFEPDGKTRALMLQKLTRR</sequence>
<evidence type="ECO:0000313" key="4">
    <source>
        <dbReference type="EMBL" id="KAK4751847.1"/>
    </source>
</evidence>
<feature type="repeat" description="PPR" evidence="3">
    <location>
        <begin position="246"/>
        <end position="280"/>
    </location>
</feature>
<dbReference type="Proteomes" id="UP001345219">
    <property type="component" value="Chromosome 16"/>
</dbReference>
<evidence type="ECO:0000313" key="5">
    <source>
        <dbReference type="Proteomes" id="UP001345219"/>
    </source>
</evidence>
<dbReference type="Pfam" id="PF01535">
    <property type="entry name" value="PPR"/>
    <property type="match status" value="3"/>
</dbReference>
<reference evidence="4 5" key="1">
    <citation type="journal article" date="2023" name="Hortic Res">
        <title>Pangenome of water caltrop reveals structural variations and asymmetric subgenome divergence after allopolyploidization.</title>
        <authorList>
            <person name="Zhang X."/>
            <person name="Chen Y."/>
            <person name="Wang L."/>
            <person name="Yuan Y."/>
            <person name="Fang M."/>
            <person name="Shi L."/>
            <person name="Lu R."/>
            <person name="Comes H.P."/>
            <person name="Ma Y."/>
            <person name="Chen Y."/>
            <person name="Huang G."/>
            <person name="Zhou Y."/>
            <person name="Zheng Z."/>
            <person name="Qiu Y."/>
        </authorList>
    </citation>
    <scope>NUCLEOTIDE SEQUENCE [LARGE SCALE GENOMIC DNA]</scope>
    <source>
        <tissue evidence="4">Roots</tissue>
    </source>
</reference>